<keyword evidence="2" id="KW-1185">Reference proteome</keyword>
<evidence type="ECO:0000313" key="1">
    <source>
        <dbReference type="EMBL" id="TPG35754.1"/>
    </source>
</evidence>
<evidence type="ECO:0000313" key="2">
    <source>
        <dbReference type="Proteomes" id="UP000320095"/>
    </source>
</evidence>
<comment type="caution">
    <text evidence="1">The sequence shown here is derived from an EMBL/GenBank/DDBJ whole genome shotgun (WGS) entry which is preliminary data.</text>
</comment>
<dbReference type="EMBL" id="RCZG01000002">
    <property type="protein sequence ID" value="TPG35754.1"/>
    <property type="molecule type" value="Genomic_DNA"/>
</dbReference>
<dbReference type="Proteomes" id="UP000320095">
    <property type="component" value="Unassembled WGS sequence"/>
</dbReference>
<name>A0A502EES2_9MYCO</name>
<organism evidence="1 2">
    <name type="scientific">Mycolicibacterium hodleri</name>
    <dbReference type="NCBI Taxonomy" id="49897"/>
    <lineage>
        <taxon>Bacteria</taxon>
        <taxon>Bacillati</taxon>
        <taxon>Actinomycetota</taxon>
        <taxon>Actinomycetes</taxon>
        <taxon>Mycobacteriales</taxon>
        <taxon>Mycobacteriaceae</taxon>
        <taxon>Mycolicibacterium</taxon>
    </lineage>
</organism>
<protein>
    <submittedName>
        <fullName evidence="1">Uncharacterized protein</fullName>
    </submittedName>
</protein>
<dbReference type="AlphaFoldDB" id="A0A502EES2"/>
<gene>
    <name evidence="1" type="ORF">EAH80_06725</name>
</gene>
<reference evidence="1 2" key="1">
    <citation type="journal article" date="2019" name="Environ. Microbiol.">
        <title>Species interactions and distinct microbial communities in high Arctic permafrost affected cryosols are associated with the CH4 and CO2 gas fluxes.</title>
        <authorList>
            <person name="Altshuler I."/>
            <person name="Hamel J."/>
            <person name="Turney S."/>
            <person name="Magnuson E."/>
            <person name="Levesque R."/>
            <person name="Greer C."/>
            <person name="Whyte L.G."/>
        </authorList>
    </citation>
    <scope>NUCLEOTIDE SEQUENCE [LARGE SCALE GENOMIC DNA]</scope>
    <source>
        <strain evidence="1 2">S5.20</strain>
    </source>
</reference>
<accession>A0A502EES2</accession>
<proteinExistence type="predicted"/>
<sequence>MVLAPIAVAMMFDMNTFVSVYVDWAATEHDVQAAIATLPKPAGVSRITVASTSDTSGGRTAVALTGCFDQETHGHRIARQYAAQLSAALGLPAFALSDLIRAGHSEW</sequence>